<keyword evidence="8" id="KW-1185">Reference proteome</keyword>
<evidence type="ECO:0000256" key="2">
    <source>
        <dbReference type="ARBA" id="ARBA00006824"/>
    </source>
</evidence>
<gene>
    <name evidence="7" type="ORF">M8C21_020588</name>
</gene>
<reference evidence="7" key="1">
    <citation type="submission" date="2022-06" db="EMBL/GenBank/DDBJ databases">
        <title>Uncovering the hologenomic basis of an extraordinary plant invasion.</title>
        <authorList>
            <person name="Bieker V.C."/>
            <person name="Martin M.D."/>
            <person name="Gilbert T."/>
            <person name="Hodgins K."/>
            <person name="Battlay P."/>
            <person name="Petersen B."/>
            <person name="Wilson J."/>
        </authorList>
    </citation>
    <scope>NUCLEOTIDE SEQUENCE</scope>
    <source>
        <strain evidence="7">AA19_3_7</strain>
        <tissue evidence="7">Leaf</tissue>
    </source>
</reference>
<comment type="subcellular location">
    <subcellularLocation>
        <location evidence="1">Membrane</location>
        <topology evidence="1">Multi-pass membrane protein</topology>
    </subcellularLocation>
</comment>
<sequence>MLKLWRWYQKSLAVHPVKTQVISSGLIWGVGDIAAQTVTHLAAIKKKQLLNSEANKELHINWRRVATTGFYGMSFIGPFGHFWFRLVSKV</sequence>
<evidence type="ECO:0000313" key="8">
    <source>
        <dbReference type="Proteomes" id="UP001206925"/>
    </source>
</evidence>
<dbReference type="GO" id="GO:0016020">
    <property type="term" value="C:membrane"/>
    <property type="evidence" value="ECO:0007669"/>
    <property type="project" value="UniProtKB-SubCell"/>
</dbReference>
<evidence type="ECO:0000256" key="5">
    <source>
        <dbReference type="ARBA" id="ARBA00023136"/>
    </source>
</evidence>
<dbReference type="PANTHER" id="PTHR11266:SF17">
    <property type="entry name" value="PROTEIN MPV17"/>
    <property type="match status" value="1"/>
</dbReference>
<dbReference type="Proteomes" id="UP001206925">
    <property type="component" value="Unassembled WGS sequence"/>
</dbReference>
<protein>
    <submittedName>
        <fullName evidence="7">Uncharacterized protein</fullName>
    </submittedName>
</protein>
<evidence type="ECO:0000313" key="7">
    <source>
        <dbReference type="EMBL" id="KAI7739855.1"/>
    </source>
</evidence>
<keyword evidence="4 6" id="KW-1133">Transmembrane helix</keyword>
<comment type="caution">
    <text evidence="6">Lacks conserved residue(s) required for the propagation of feature annotation.</text>
</comment>
<evidence type="ECO:0000256" key="1">
    <source>
        <dbReference type="ARBA" id="ARBA00004141"/>
    </source>
</evidence>
<evidence type="ECO:0000256" key="6">
    <source>
        <dbReference type="RuleBase" id="RU363053"/>
    </source>
</evidence>
<accession>A0AAD5GEY0</accession>
<keyword evidence="5 6" id="KW-0472">Membrane</keyword>
<keyword evidence="3 6" id="KW-0812">Transmembrane</keyword>
<dbReference type="AlphaFoldDB" id="A0AAD5GEY0"/>
<feature type="transmembrane region" description="Helical" evidence="6">
    <location>
        <begin position="65"/>
        <end position="84"/>
    </location>
</feature>
<dbReference type="GO" id="GO:0005737">
    <property type="term" value="C:cytoplasm"/>
    <property type="evidence" value="ECO:0007669"/>
    <property type="project" value="TreeGrafter"/>
</dbReference>
<comment type="caution">
    <text evidence="7">The sequence shown here is derived from an EMBL/GenBank/DDBJ whole genome shotgun (WGS) entry which is preliminary data.</text>
</comment>
<name>A0AAD5GEY0_AMBAR</name>
<evidence type="ECO:0000256" key="4">
    <source>
        <dbReference type="ARBA" id="ARBA00022989"/>
    </source>
</evidence>
<evidence type="ECO:0000256" key="3">
    <source>
        <dbReference type="ARBA" id="ARBA00022692"/>
    </source>
</evidence>
<dbReference type="InterPro" id="IPR007248">
    <property type="entry name" value="Mpv17_PMP22"/>
</dbReference>
<dbReference type="EMBL" id="JAMZMK010008561">
    <property type="protein sequence ID" value="KAI7739855.1"/>
    <property type="molecule type" value="Genomic_DNA"/>
</dbReference>
<proteinExistence type="inferred from homology"/>
<organism evidence="7 8">
    <name type="scientific">Ambrosia artemisiifolia</name>
    <name type="common">Common ragweed</name>
    <dbReference type="NCBI Taxonomy" id="4212"/>
    <lineage>
        <taxon>Eukaryota</taxon>
        <taxon>Viridiplantae</taxon>
        <taxon>Streptophyta</taxon>
        <taxon>Embryophyta</taxon>
        <taxon>Tracheophyta</taxon>
        <taxon>Spermatophyta</taxon>
        <taxon>Magnoliopsida</taxon>
        <taxon>eudicotyledons</taxon>
        <taxon>Gunneridae</taxon>
        <taxon>Pentapetalae</taxon>
        <taxon>asterids</taxon>
        <taxon>campanulids</taxon>
        <taxon>Asterales</taxon>
        <taxon>Asteraceae</taxon>
        <taxon>Asteroideae</taxon>
        <taxon>Heliantheae alliance</taxon>
        <taxon>Heliantheae</taxon>
        <taxon>Ambrosia</taxon>
    </lineage>
</organism>
<comment type="similarity">
    <text evidence="2 6">Belongs to the peroxisomal membrane protein PXMP2/4 family.</text>
</comment>
<dbReference type="PANTHER" id="PTHR11266">
    <property type="entry name" value="PEROXISOMAL MEMBRANE PROTEIN 2, PXMP2 MPV17"/>
    <property type="match status" value="1"/>
</dbReference>